<sequence length="89" mass="10064">MYIRGKLGLSKNSVAVRHVARTVGHILQFLRLIPSRSIRQSHNHLNGKKRAKRRKENSGLGLCLKLGRCFSTLRWRHLSSGRIAGHSPS</sequence>
<protein>
    <submittedName>
        <fullName evidence="1">Uncharacterized protein</fullName>
    </submittedName>
</protein>
<accession>A0ABD1XW04</accession>
<name>A0ABD1XW04_9MARC</name>
<keyword evidence="2" id="KW-1185">Reference proteome</keyword>
<comment type="caution">
    <text evidence="1">The sequence shown here is derived from an EMBL/GenBank/DDBJ whole genome shotgun (WGS) entry which is preliminary data.</text>
</comment>
<reference evidence="1 2" key="1">
    <citation type="submission" date="2024-09" db="EMBL/GenBank/DDBJ databases">
        <title>Chromosome-scale assembly of Riccia fluitans.</title>
        <authorList>
            <person name="Paukszto L."/>
            <person name="Sawicki J."/>
            <person name="Karawczyk K."/>
            <person name="Piernik-Szablinska J."/>
            <person name="Szczecinska M."/>
            <person name="Mazdziarz M."/>
        </authorList>
    </citation>
    <scope>NUCLEOTIDE SEQUENCE [LARGE SCALE GENOMIC DNA]</scope>
    <source>
        <strain evidence="1">Rf_01</strain>
        <tissue evidence="1">Aerial parts of the thallus</tissue>
    </source>
</reference>
<evidence type="ECO:0000313" key="1">
    <source>
        <dbReference type="EMBL" id="KAL2613131.1"/>
    </source>
</evidence>
<organism evidence="1 2">
    <name type="scientific">Riccia fluitans</name>
    <dbReference type="NCBI Taxonomy" id="41844"/>
    <lineage>
        <taxon>Eukaryota</taxon>
        <taxon>Viridiplantae</taxon>
        <taxon>Streptophyta</taxon>
        <taxon>Embryophyta</taxon>
        <taxon>Marchantiophyta</taxon>
        <taxon>Marchantiopsida</taxon>
        <taxon>Marchantiidae</taxon>
        <taxon>Marchantiales</taxon>
        <taxon>Ricciaceae</taxon>
        <taxon>Riccia</taxon>
    </lineage>
</organism>
<proteinExistence type="predicted"/>
<dbReference type="Proteomes" id="UP001605036">
    <property type="component" value="Unassembled WGS sequence"/>
</dbReference>
<dbReference type="EMBL" id="JBHFFA010000007">
    <property type="protein sequence ID" value="KAL2613131.1"/>
    <property type="molecule type" value="Genomic_DNA"/>
</dbReference>
<evidence type="ECO:0000313" key="2">
    <source>
        <dbReference type="Proteomes" id="UP001605036"/>
    </source>
</evidence>
<dbReference type="AlphaFoldDB" id="A0ABD1XW04"/>
<gene>
    <name evidence="1" type="ORF">R1flu_024823</name>
</gene>